<organism evidence="2">
    <name type="scientific">marine sediment metagenome</name>
    <dbReference type="NCBI Taxonomy" id="412755"/>
    <lineage>
        <taxon>unclassified sequences</taxon>
        <taxon>metagenomes</taxon>
        <taxon>ecological metagenomes</taxon>
    </lineage>
</organism>
<dbReference type="Gene3D" id="3.40.640.10">
    <property type="entry name" value="Type I PLP-dependent aspartate aminotransferase-like (Major domain)"/>
    <property type="match status" value="1"/>
</dbReference>
<evidence type="ECO:0008006" key="3">
    <source>
        <dbReference type="Google" id="ProtNLM"/>
    </source>
</evidence>
<evidence type="ECO:0000313" key="2">
    <source>
        <dbReference type="EMBL" id="KKN07711.1"/>
    </source>
</evidence>
<dbReference type="PANTHER" id="PTHR30244">
    <property type="entry name" value="TRANSAMINASE"/>
    <property type="match status" value="1"/>
</dbReference>
<comment type="caution">
    <text evidence="2">The sequence shown here is derived from an EMBL/GenBank/DDBJ whole genome shotgun (WGS) entry which is preliminary data.</text>
</comment>
<dbReference type="GO" id="GO:0030170">
    <property type="term" value="F:pyridoxal phosphate binding"/>
    <property type="evidence" value="ECO:0007669"/>
    <property type="project" value="TreeGrafter"/>
</dbReference>
<dbReference type="Pfam" id="PF01041">
    <property type="entry name" value="DegT_DnrJ_EryC1"/>
    <property type="match status" value="1"/>
</dbReference>
<dbReference type="InterPro" id="IPR015421">
    <property type="entry name" value="PyrdxlP-dep_Trfase_major"/>
</dbReference>
<dbReference type="CDD" id="cd00616">
    <property type="entry name" value="AHBA_syn"/>
    <property type="match status" value="1"/>
</dbReference>
<dbReference type="GO" id="GO:0000271">
    <property type="term" value="P:polysaccharide biosynthetic process"/>
    <property type="evidence" value="ECO:0007669"/>
    <property type="project" value="TreeGrafter"/>
</dbReference>
<dbReference type="AlphaFoldDB" id="A0A0F9Q357"/>
<protein>
    <recommendedName>
        <fullName evidence="3">Aminotransferase DegT</fullName>
    </recommendedName>
</protein>
<dbReference type="GO" id="GO:0008483">
    <property type="term" value="F:transaminase activity"/>
    <property type="evidence" value="ECO:0007669"/>
    <property type="project" value="TreeGrafter"/>
</dbReference>
<dbReference type="SUPFAM" id="SSF53383">
    <property type="entry name" value="PLP-dependent transferases"/>
    <property type="match status" value="1"/>
</dbReference>
<dbReference type="InterPro" id="IPR000653">
    <property type="entry name" value="DegT/StrS_aminotransferase"/>
</dbReference>
<reference evidence="2" key="1">
    <citation type="journal article" date="2015" name="Nature">
        <title>Complex archaea that bridge the gap between prokaryotes and eukaryotes.</title>
        <authorList>
            <person name="Spang A."/>
            <person name="Saw J.H."/>
            <person name="Jorgensen S.L."/>
            <person name="Zaremba-Niedzwiedzka K."/>
            <person name="Martijn J."/>
            <person name="Lind A.E."/>
            <person name="van Eijk R."/>
            <person name="Schleper C."/>
            <person name="Guy L."/>
            <person name="Ettema T.J."/>
        </authorList>
    </citation>
    <scope>NUCLEOTIDE SEQUENCE</scope>
</reference>
<evidence type="ECO:0000256" key="1">
    <source>
        <dbReference type="ARBA" id="ARBA00022898"/>
    </source>
</evidence>
<keyword evidence="1" id="KW-0663">Pyridoxal phosphate</keyword>
<dbReference type="InterPro" id="IPR015424">
    <property type="entry name" value="PyrdxlP-dep_Trfase"/>
</dbReference>
<dbReference type="EMBL" id="LAZR01004537">
    <property type="protein sequence ID" value="KKN07711.1"/>
    <property type="molecule type" value="Genomic_DNA"/>
</dbReference>
<dbReference type="PIRSF" id="PIRSF000390">
    <property type="entry name" value="PLP_StrS"/>
    <property type="match status" value="1"/>
</dbReference>
<sequence>MINVNKPYLPNIKKYQKYVSSIYDNQWITNHGPLEKELTIRLSEYLGVKNLILVSNGTLALSLAYKLLHLRESVITTPFSFVATTSSLVWDNLQPVFSDIDPRTLNLDCSKIEDKISHRIKGIVPVHIFGNACEINYFTSLASKNNLKVVYDASHAFGVKYQGKNILNYGDISTLSLHATKLFHTVEGGALVINDEEIFEDAKNIRNFGYNSAGEISSLGINAKLSEFHAAMGLAVLDDIEAILIKRQELVEHYEASLKDIFEFQKLNPDATRNYSYFPVLFECESSLDKCLRHLNKSGIFPKRYFTPSLDKLNYLSDTHDVPNSWDISSRTLCLPLYFDLSIKDVDLITDKIKEVML</sequence>
<dbReference type="PANTHER" id="PTHR30244:SF9">
    <property type="entry name" value="PROTEIN RV3402C"/>
    <property type="match status" value="1"/>
</dbReference>
<gene>
    <name evidence="2" type="ORF">LCGC14_1064140</name>
</gene>
<accession>A0A0F9Q357</accession>
<name>A0A0F9Q357_9ZZZZ</name>
<proteinExistence type="predicted"/>